<dbReference type="SUPFAM" id="SSF52080">
    <property type="entry name" value="Ribosomal proteins L15p and L18e"/>
    <property type="match status" value="1"/>
</dbReference>
<comment type="caution">
    <text evidence="11">The sequence shown here is derived from an EMBL/GenBank/DDBJ whole genome shotgun (WGS) entry which is preliminary data.</text>
</comment>
<dbReference type="PANTHER" id="PTHR12934">
    <property type="entry name" value="50S RIBOSOMAL PROTEIN L15"/>
    <property type="match status" value="1"/>
</dbReference>
<dbReference type="PROSITE" id="PS50881">
    <property type="entry name" value="S5_DSRBD"/>
    <property type="match status" value="1"/>
</dbReference>
<dbReference type="InterPro" id="IPR030878">
    <property type="entry name" value="Ribosomal_uL15"/>
</dbReference>
<dbReference type="InterPro" id="IPR013810">
    <property type="entry name" value="Ribosomal_uS5_N"/>
</dbReference>
<dbReference type="Gene3D" id="3.90.930.12">
    <property type="entry name" value="Ribosomal protein L6, alpha-beta domain"/>
    <property type="match status" value="2"/>
</dbReference>
<evidence type="ECO:0000259" key="10">
    <source>
        <dbReference type="PROSITE" id="PS50881"/>
    </source>
</evidence>
<keyword evidence="3 5" id="KW-0689">Ribosomal protein</keyword>
<dbReference type="AlphaFoldDB" id="A0A9N8W4B5"/>
<dbReference type="Pfam" id="PF00347">
    <property type="entry name" value="Ribosomal_L6"/>
    <property type="match status" value="1"/>
</dbReference>
<feature type="region of interest" description="Disordered" evidence="9">
    <location>
        <begin position="418"/>
        <end position="456"/>
    </location>
</feature>
<gene>
    <name evidence="11" type="ORF">ALEPTO_LOCUS2282</name>
</gene>
<dbReference type="InterPro" id="IPR014721">
    <property type="entry name" value="Ribsml_uS5_D2-typ_fold_subgr"/>
</dbReference>
<dbReference type="Pfam" id="PF03719">
    <property type="entry name" value="Ribosomal_S5_C"/>
    <property type="match status" value="1"/>
</dbReference>
<comment type="similarity">
    <text evidence="1">Belongs to the universal ribosomal protein uL18 family.</text>
</comment>
<dbReference type="Proteomes" id="UP000789508">
    <property type="component" value="Unassembled WGS sequence"/>
</dbReference>
<name>A0A9N8W4B5_9GLOM</name>
<comment type="similarity">
    <text evidence="7">Belongs to the universal ribosomal protein uL6 family.</text>
</comment>
<dbReference type="InterPro" id="IPR036227">
    <property type="entry name" value="Ribosomal_uL15/eL18_sf"/>
</dbReference>
<evidence type="ECO:0000313" key="11">
    <source>
        <dbReference type="EMBL" id="CAG8476810.1"/>
    </source>
</evidence>
<feature type="compositionally biased region" description="Basic residues" evidence="9">
    <location>
        <begin position="435"/>
        <end position="444"/>
    </location>
</feature>
<dbReference type="PROSITE" id="PS00475">
    <property type="entry name" value="RIBOSOMAL_L15"/>
    <property type="match status" value="1"/>
</dbReference>
<protein>
    <submittedName>
        <fullName evidence="11">885_t:CDS:1</fullName>
    </submittedName>
</protein>
<dbReference type="OrthoDB" id="540873at2759"/>
<keyword evidence="12" id="KW-1185">Reference proteome</keyword>
<dbReference type="GO" id="GO:0003735">
    <property type="term" value="F:structural constituent of ribosome"/>
    <property type="evidence" value="ECO:0007669"/>
    <property type="project" value="UniProtKB-UniRule"/>
</dbReference>
<dbReference type="PANTHER" id="PTHR12934:SF11">
    <property type="entry name" value="LARGE RIBOSOMAL SUBUNIT PROTEIN UL15M"/>
    <property type="match status" value="1"/>
</dbReference>
<dbReference type="GO" id="GO:0015934">
    <property type="term" value="C:large ribosomal subunit"/>
    <property type="evidence" value="ECO:0007669"/>
    <property type="project" value="InterPro"/>
</dbReference>
<evidence type="ECO:0000256" key="9">
    <source>
        <dbReference type="SAM" id="MobiDB-lite"/>
    </source>
</evidence>
<dbReference type="Gene3D" id="3.100.10.10">
    <property type="match status" value="1"/>
</dbReference>
<dbReference type="PRINTS" id="PR00059">
    <property type="entry name" value="RIBOSOMALL6"/>
</dbReference>
<dbReference type="SUPFAM" id="SSF53137">
    <property type="entry name" value="Translational machinery components"/>
    <property type="match status" value="1"/>
</dbReference>
<dbReference type="SUPFAM" id="SSF56053">
    <property type="entry name" value="Ribosomal protein L6"/>
    <property type="match status" value="2"/>
</dbReference>
<dbReference type="SUPFAM" id="SSF54768">
    <property type="entry name" value="dsRNA-binding domain-like"/>
    <property type="match status" value="1"/>
</dbReference>
<keyword evidence="4 5" id="KW-0687">Ribonucleoprotein</keyword>
<evidence type="ECO:0000256" key="1">
    <source>
        <dbReference type="ARBA" id="ARBA00007116"/>
    </source>
</evidence>
<dbReference type="InterPro" id="IPR005324">
    <property type="entry name" value="Ribosomal_uS5_C"/>
</dbReference>
<evidence type="ECO:0000313" key="12">
    <source>
        <dbReference type="Proteomes" id="UP000789508"/>
    </source>
</evidence>
<dbReference type="InterPro" id="IPR001196">
    <property type="entry name" value="Ribosomal_uL15_CS"/>
</dbReference>
<proteinExistence type="inferred from homology"/>
<dbReference type="Pfam" id="PF00828">
    <property type="entry name" value="Ribosomal_L27A"/>
    <property type="match status" value="1"/>
</dbReference>
<accession>A0A9N8W4B5</accession>
<reference evidence="11" key="1">
    <citation type="submission" date="2021-06" db="EMBL/GenBank/DDBJ databases">
        <authorList>
            <person name="Kallberg Y."/>
            <person name="Tangrot J."/>
            <person name="Rosling A."/>
        </authorList>
    </citation>
    <scope>NUCLEOTIDE SEQUENCE</scope>
    <source>
        <strain evidence="11">FL130A</strain>
    </source>
</reference>
<organism evidence="11 12">
    <name type="scientific">Ambispora leptoticha</name>
    <dbReference type="NCBI Taxonomy" id="144679"/>
    <lineage>
        <taxon>Eukaryota</taxon>
        <taxon>Fungi</taxon>
        <taxon>Fungi incertae sedis</taxon>
        <taxon>Mucoromycota</taxon>
        <taxon>Glomeromycotina</taxon>
        <taxon>Glomeromycetes</taxon>
        <taxon>Archaeosporales</taxon>
        <taxon>Ambisporaceae</taxon>
        <taxon>Ambispora</taxon>
    </lineage>
</organism>
<dbReference type="EMBL" id="CAJVPS010000323">
    <property type="protein sequence ID" value="CAG8476810.1"/>
    <property type="molecule type" value="Genomic_DNA"/>
</dbReference>
<dbReference type="InterPro" id="IPR020568">
    <property type="entry name" value="Ribosomal_Su5_D2-typ_SF"/>
</dbReference>
<dbReference type="HAMAP" id="MF_01341">
    <property type="entry name" value="Ribosomal_uL15"/>
    <property type="match status" value="1"/>
</dbReference>
<dbReference type="InterPro" id="IPR057268">
    <property type="entry name" value="Ribosomal_L18"/>
</dbReference>
<dbReference type="Pfam" id="PF00333">
    <property type="entry name" value="Ribosomal_S5"/>
    <property type="match status" value="1"/>
</dbReference>
<evidence type="ECO:0000256" key="6">
    <source>
        <dbReference type="RuleBase" id="RU003823"/>
    </source>
</evidence>
<dbReference type="Pfam" id="PF00861">
    <property type="entry name" value="Ribosomal_L18p"/>
    <property type="match status" value="1"/>
</dbReference>
<evidence type="ECO:0000256" key="5">
    <source>
        <dbReference type="PROSITE-ProRule" id="PRU00268"/>
    </source>
</evidence>
<dbReference type="InterPro" id="IPR019906">
    <property type="entry name" value="Ribosomal_uL6_bac-type"/>
</dbReference>
<dbReference type="GO" id="GO:0006412">
    <property type="term" value="P:translation"/>
    <property type="evidence" value="ECO:0007669"/>
    <property type="project" value="InterPro"/>
</dbReference>
<feature type="non-terminal residue" evidence="11">
    <location>
        <position position="637"/>
    </location>
</feature>
<evidence type="ECO:0000256" key="2">
    <source>
        <dbReference type="ARBA" id="ARBA00007320"/>
    </source>
</evidence>
<dbReference type="InterPro" id="IPR005484">
    <property type="entry name" value="Ribosomal_uL18_bac/plant/anim"/>
</dbReference>
<sequence length="637" mass="71791">MSKIANRIIPVPLNVKVVVHKEEVVVEGPLGRDEIFFPRGLEIVNKEGKIFMKSKNMALAGTHNSLIYNAIKGVTEGYQEVLEVKGIGYKVSLKDNKLEFLLGKSHPIFLDIPKGIQVKTEGNKIIIRGINKQRVRKFAASDIKPLRLPKKKVRRQIRKRRSNSIKGTEQKPRVVLSESNRFLRVQAIDDKVGRTLLYLSTADLIEENKNFSRKNKEYAKKLGELFAEKLRRKGKEQIVFDRNARLYHGKKEKDNLKVTEGEKKRGSNRLEKKEREFERKSQYVRLKTEKLETKRPVTVTKGGRRFSFTSLVLVKDEEKKAIAFACGSGKEAISAFRKSVRKAQKKLITYFSSPPRTIPRNIIINYKATTVFMKAAPPGSGIKAGGVLNKLFKFLEIKDISTKIIGSRRNKLNKKKIVGRGEGSGKGKTCGRGQKGQKARKSGHTRPGFEGGQTPVYRRFPKRGFKTKSFSYQVVNLEKLENDAKVVNGQTVDFTQSKFPVKILGKGDLTKSLTVKASFFSQAAQEKIVKSGGKFHIVESQIETFLNQPENADKKLLHSTLLSALKTSVDNFSSLPEENKEKTLKDLEQEVKQLNQALNLPNNPAPDPQPNPDETLDQLKTRATTQINEAINSTNGL</sequence>
<dbReference type="Gene3D" id="3.30.420.100">
    <property type="match status" value="1"/>
</dbReference>
<feature type="compositionally biased region" description="Gly residues" evidence="9">
    <location>
        <begin position="420"/>
        <end position="434"/>
    </location>
</feature>
<evidence type="ECO:0000256" key="7">
    <source>
        <dbReference type="RuleBase" id="RU003869"/>
    </source>
</evidence>
<dbReference type="InterPro" id="IPR021131">
    <property type="entry name" value="Ribosomal_uL15/eL18"/>
</dbReference>
<dbReference type="Gene3D" id="3.30.160.20">
    <property type="match status" value="1"/>
</dbReference>
<comment type="similarity">
    <text evidence="2 8">Belongs to the universal ribosomal protein uL15 family.</text>
</comment>
<dbReference type="CDD" id="cd00432">
    <property type="entry name" value="Ribosomal_L18_L5e"/>
    <property type="match status" value="1"/>
</dbReference>
<dbReference type="InterPro" id="IPR036789">
    <property type="entry name" value="Ribosomal_uL6-like_a/b-dom_sf"/>
</dbReference>
<evidence type="ECO:0000256" key="4">
    <source>
        <dbReference type="ARBA" id="ARBA00023274"/>
    </source>
</evidence>
<feature type="non-terminal residue" evidence="11">
    <location>
        <position position="1"/>
    </location>
</feature>
<dbReference type="InterPro" id="IPR005749">
    <property type="entry name" value="Ribosomal_uL15_bac-type"/>
</dbReference>
<evidence type="ECO:0000256" key="8">
    <source>
        <dbReference type="RuleBase" id="RU003888"/>
    </source>
</evidence>
<dbReference type="NCBIfam" id="TIGR01071">
    <property type="entry name" value="rplO_bact"/>
    <property type="match status" value="1"/>
</dbReference>
<evidence type="ECO:0000256" key="3">
    <source>
        <dbReference type="ARBA" id="ARBA00022980"/>
    </source>
</evidence>
<dbReference type="SUPFAM" id="SSF54211">
    <property type="entry name" value="Ribosomal protein S5 domain 2-like"/>
    <property type="match status" value="1"/>
</dbReference>
<dbReference type="InterPro" id="IPR020040">
    <property type="entry name" value="Ribosomal_uL6_a/b-dom"/>
</dbReference>
<feature type="domain" description="S5 DRBM" evidence="10">
    <location>
        <begin position="286"/>
        <end position="350"/>
    </location>
</feature>
<dbReference type="Gene3D" id="3.30.230.10">
    <property type="match status" value="1"/>
</dbReference>
<dbReference type="GO" id="GO:0019843">
    <property type="term" value="F:rRNA binding"/>
    <property type="evidence" value="ECO:0007669"/>
    <property type="project" value="InterPro"/>
</dbReference>
<comment type="similarity">
    <text evidence="6">Belongs to the universal ribosomal protein uS5 family.</text>
</comment>